<organism evidence="2 3">
    <name type="scientific">Abyssibacter profundi</name>
    <dbReference type="NCBI Taxonomy" id="2182787"/>
    <lineage>
        <taxon>Bacteria</taxon>
        <taxon>Pseudomonadati</taxon>
        <taxon>Pseudomonadota</taxon>
        <taxon>Gammaproteobacteria</taxon>
        <taxon>Chromatiales</taxon>
        <taxon>Oceanococcaceae</taxon>
        <taxon>Abyssibacter</taxon>
    </lineage>
</organism>
<sequence>MHPIRIIGLVALVVGVILIIMGYNASQSFTEELSESLTGRYSDETTWYFIIGAASATLGLLLAVFGQRR</sequence>
<keyword evidence="1" id="KW-0472">Membrane</keyword>
<feature type="transmembrane region" description="Helical" evidence="1">
    <location>
        <begin position="7"/>
        <end position="26"/>
    </location>
</feature>
<keyword evidence="1" id="KW-0812">Transmembrane</keyword>
<accession>A0A363UNG4</accession>
<proteinExistence type="predicted"/>
<evidence type="ECO:0000313" key="2">
    <source>
        <dbReference type="EMBL" id="PWN56968.1"/>
    </source>
</evidence>
<dbReference type="AlphaFoldDB" id="A0A363UNG4"/>
<reference evidence="2 3" key="1">
    <citation type="submission" date="2018-05" db="EMBL/GenBank/DDBJ databases">
        <title>Abyssibacter profundi OUC007T gen. nov., sp. nov, a marine bacterium isolated from seawater of the Mariana Trench.</title>
        <authorList>
            <person name="Zhou S."/>
        </authorList>
    </citation>
    <scope>NUCLEOTIDE SEQUENCE [LARGE SCALE GENOMIC DNA]</scope>
    <source>
        <strain evidence="2 3">OUC007</strain>
    </source>
</reference>
<feature type="transmembrane region" description="Helical" evidence="1">
    <location>
        <begin position="46"/>
        <end position="65"/>
    </location>
</feature>
<protein>
    <recommendedName>
        <fullName evidence="4">DUF3185 domain-containing protein</fullName>
    </recommendedName>
</protein>
<keyword evidence="1" id="KW-1133">Transmembrane helix</keyword>
<dbReference type="EMBL" id="QEQK01000003">
    <property type="protein sequence ID" value="PWN56968.1"/>
    <property type="molecule type" value="Genomic_DNA"/>
</dbReference>
<comment type="caution">
    <text evidence="2">The sequence shown here is derived from an EMBL/GenBank/DDBJ whole genome shotgun (WGS) entry which is preliminary data.</text>
</comment>
<keyword evidence="3" id="KW-1185">Reference proteome</keyword>
<dbReference type="RefSeq" id="WP_109719048.1">
    <property type="nucleotide sequence ID" value="NZ_QEQK01000003.1"/>
</dbReference>
<evidence type="ECO:0008006" key="4">
    <source>
        <dbReference type="Google" id="ProtNLM"/>
    </source>
</evidence>
<dbReference type="Pfam" id="PF11381">
    <property type="entry name" value="DUF3185"/>
    <property type="match status" value="1"/>
</dbReference>
<name>A0A363UNG4_9GAMM</name>
<evidence type="ECO:0000313" key="3">
    <source>
        <dbReference type="Proteomes" id="UP000251800"/>
    </source>
</evidence>
<dbReference type="Proteomes" id="UP000251800">
    <property type="component" value="Unassembled WGS sequence"/>
</dbReference>
<gene>
    <name evidence="2" type="ORF">DEH80_03245</name>
</gene>
<dbReference type="InterPro" id="IPR021521">
    <property type="entry name" value="DUF3185"/>
</dbReference>
<evidence type="ECO:0000256" key="1">
    <source>
        <dbReference type="SAM" id="Phobius"/>
    </source>
</evidence>